<sequence>MGVFGLTGGSFFAEIRGGAYGMQ</sequence>
<protein>
    <submittedName>
        <fullName evidence="1">Uncharacterized protein</fullName>
    </submittedName>
</protein>
<reference evidence="1" key="1">
    <citation type="submission" date="2019-03" db="EMBL/GenBank/DDBJ databases">
        <authorList>
            <person name="Hao L."/>
        </authorList>
    </citation>
    <scope>NUCLEOTIDE SEQUENCE</scope>
</reference>
<name>A0A485LYI1_9ZZZZ</name>
<gene>
    <name evidence="1" type="ORF">SCFA_200004</name>
</gene>
<dbReference type="EMBL" id="CAADRM010000082">
    <property type="protein sequence ID" value="VFU13687.1"/>
    <property type="molecule type" value="Genomic_DNA"/>
</dbReference>
<evidence type="ECO:0000313" key="1">
    <source>
        <dbReference type="EMBL" id="VFU13687.1"/>
    </source>
</evidence>
<organism evidence="1">
    <name type="scientific">anaerobic digester metagenome</name>
    <dbReference type="NCBI Taxonomy" id="1263854"/>
    <lineage>
        <taxon>unclassified sequences</taxon>
        <taxon>metagenomes</taxon>
        <taxon>ecological metagenomes</taxon>
    </lineage>
</organism>
<dbReference type="AlphaFoldDB" id="A0A485LYI1"/>
<accession>A0A485LYI1</accession>
<proteinExistence type="predicted"/>